<feature type="region of interest" description="Disordered" evidence="13">
    <location>
        <begin position="365"/>
        <end position="392"/>
    </location>
</feature>
<evidence type="ECO:0000313" key="15">
    <source>
        <dbReference type="EMBL" id="QNV41067.1"/>
    </source>
</evidence>
<reference evidence="15 16" key="1">
    <citation type="submission" date="2020-09" db="EMBL/GenBank/DDBJ databases">
        <title>Investigation of environmental microbe.</title>
        <authorList>
            <person name="Ou Y."/>
            <person name="Kang Q."/>
        </authorList>
    </citation>
    <scope>NUCLEOTIDE SEQUENCE [LARGE SCALE GENOMIC DNA]</scope>
    <source>
        <strain evidence="15 16">KJZ-9</strain>
    </source>
</reference>
<dbReference type="PRINTS" id="PR00344">
    <property type="entry name" value="BCTRLSENSOR"/>
</dbReference>
<dbReference type="GO" id="GO:0000155">
    <property type="term" value="F:phosphorelay sensor kinase activity"/>
    <property type="evidence" value="ECO:0007669"/>
    <property type="project" value="InterPro"/>
</dbReference>
<dbReference type="Gene3D" id="1.10.287.130">
    <property type="match status" value="1"/>
</dbReference>
<keyword evidence="6" id="KW-0808">Transferase</keyword>
<keyword evidence="5" id="KW-0597">Phosphoprotein</keyword>
<protein>
    <recommendedName>
        <fullName evidence="12">Sensor-like histidine kinase SenX3</fullName>
        <ecNumber evidence="3">2.7.13.3</ecNumber>
    </recommendedName>
</protein>
<dbReference type="Pfam" id="PF00512">
    <property type="entry name" value="HisKA"/>
    <property type="match status" value="1"/>
</dbReference>
<accession>A0A7H2BN21</accession>
<comment type="catalytic activity">
    <reaction evidence="1">
        <text>ATP + protein L-histidine = ADP + protein N-phospho-L-histidine.</text>
        <dbReference type="EC" id="2.7.13.3"/>
    </reaction>
</comment>
<evidence type="ECO:0000256" key="7">
    <source>
        <dbReference type="ARBA" id="ARBA00022741"/>
    </source>
</evidence>
<dbReference type="GO" id="GO:0005524">
    <property type="term" value="F:ATP binding"/>
    <property type="evidence" value="ECO:0007669"/>
    <property type="project" value="UniProtKB-KW"/>
</dbReference>
<evidence type="ECO:0000256" key="10">
    <source>
        <dbReference type="ARBA" id="ARBA00023012"/>
    </source>
</evidence>
<dbReference type="InterPro" id="IPR004358">
    <property type="entry name" value="Sig_transdc_His_kin-like_C"/>
</dbReference>
<dbReference type="FunFam" id="1.10.287.130:FF:000008">
    <property type="entry name" value="Two-component sensor histidine kinase"/>
    <property type="match status" value="1"/>
</dbReference>
<dbReference type="FunFam" id="3.30.565.10:FF:000006">
    <property type="entry name" value="Sensor histidine kinase WalK"/>
    <property type="match status" value="1"/>
</dbReference>
<dbReference type="Pfam" id="PF02518">
    <property type="entry name" value="HATPase_c"/>
    <property type="match status" value="1"/>
</dbReference>
<proteinExistence type="predicted"/>
<dbReference type="PANTHER" id="PTHR45453:SF1">
    <property type="entry name" value="PHOSPHATE REGULON SENSOR PROTEIN PHOR"/>
    <property type="match status" value="1"/>
</dbReference>
<keyword evidence="16" id="KW-1185">Reference proteome</keyword>
<keyword evidence="10" id="KW-0902">Two-component regulatory system</keyword>
<keyword evidence="4" id="KW-1003">Cell membrane</keyword>
<dbReference type="EC" id="2.7.13.3" evidence="3"/>
<keyword evidence="9 15" id="KW-0067">ATP-binding</keyword>
<dbReference type="PANTHER" id="PTHR45453">
    <property type="entry name" value="PHOSPHATE REGULON SENSOR PROTEIN PHOR"/>
    <property type="match status" value="1"/>
</dbReference>
<evidence type="ECO:0000256" key="1">
    <source>
        <dbReference type="ARBA" id="ARBA00000085"/>
    </source>
</evidence>
<feature type="domain" description="Histidine kinase" evidence="14">
    <location>
        <begin position="136"/>
        <end position="352"/>
    </location>
</feature>
<dbReference type="SMART" id="SM00387">
    <property type="entry name" value="HATPase_c"/>
    <property type="match status" value="1"/>
</dbReference>
<evidence type="ECO:0000256" key="11">
    <source>
        <dbReference type="ARBA" id="ARBA00023136"/>
    </source>
</evidence>
<evidence type="ECO:0000259" key="14">
    <source>
        <dbReference type="PROSITE" id="PS50109"/>
    </source>
</evidence>
<evidence type="ECO:0000256" key="3">
    <source>
        <dbReference type="ARBA" id="ARBA00012438"/>
    </source>
</evidence>
<evidence type="ECO:0000256" key="6">
    <source>
        <dbReference type="ARBA" id="ARBA00022679"/>
    </source>
</evidence>
<dbReference type="PROSITE" id="PS50109">
    <property type="entry name" value="HIS_KIN"/>
    <property type="match status" value="1"/>
</dbReference>
<dbReference type="GO" id="GO:0005886">
    <property type="term" value="C:plasma membrane"/>
    <property type="evidence" value="ECO:0007669"/>
    <property type="project" value="UniProtKB-SubCell"/>
</dbReference>
<evidence type="ECO:0000256" key="13">
    <source>
        <dbReference type="SAM" id="MobiDB-lite"/>
    </source>
</evidence>
<name>A0A7H2BN21_9MICC</name>
<dbReference type="InterPro" id="IPR003594">
    <property type="entry name" value="HATPase_dom"/>
</dbReference>
<dbReference type="KEGG" id="rama:IDM48_09525"/>
<dbReference type="InterPro" id="IPR036097">
    <property type="entry name" value="HisK_dim/P_sf"/>
</dbReference>
<comment type="subcellular location">
    <subcellularLocation>
        <location evidence="2">Cell membrane</location>
    </subcellularLocation>
</comment>
<dbReference type="GO" id="GO:0016036">
    <property type="term" value="P:cellular response to phosphate starvation"/>
    <property type="evidence" value="ECO:0007669"/>
    <property type="project" value="TreeGrafter"/>
</dbReference>
<dbReference type="InterPro" id="IPR003661">
    <property type="entry name" value="HisK_dim/P_dom"/>
</dbReference>
<evidence type="ECO:0000256" key="4">
    <source>
        <dbReference type="ARBA" id="ARBA00022475"/>
    </source>
</evidence>
<keyword evidence="7" id="KW-0547">Nucleotide-binding</keyword>
<evidence type="ECO:0000313" key="16">
    <source>
        <dbReference type="Proteomes" id="UP000516421"/>
    </source>
</evidence>
<gene>
    <name evidence="15" type="ORF">IDM48_09525</name>
</gene>
<dbReference type="Gene3D" id="3.30.565.10">
    <property type="entry name" value="Histidine kinase-like ATPase, C-terminal domain"/>
    <property type="match status" value="1"/>
</dbReference>
<keyword evidence="8" id="KW-0418">Kinase</keyword>
<dbReference type="GO" id="GO:0004721">
    <property type="term" value="F:phosphoprotein phosphatase activity"/>
    <property type="evidence" value="ECO:0007669"/>
    <property type="project" value="TreeGrafter"/>
</dbReference>
<evidence type="ECO:0000256" key="9">
    <source>
        <dbReference type="ARBA" id="ARBA00022840"/>
    </source>
</evidence>
<keyword evidence="11" id="KW-0472">Membrane</keyword>
<sequence>MWAVNKSDRDRAQWADVEEPSISDGAAEVLAVIGRAYVIVDAVDGVVQASPGAYALGLVKGHTIVSQELVEMIHRVRSRGIIVEREIKITRGTVNKTQLVIDLRIAPVGDEYILVLADDRTEIARVQEVRNDFVANVSHELKTPVGAIGLMAEAIESSADDEESVKYFSTRLQKESKRLAALVQDVIELSRLQSTDVVRQSKLVDVNNLVASAVDYNRIMAEGKDIQLLVGGRARRPIHGDPELLGTALRNLVENAIRYSPEKTKVGIGITEKNGQIKISVKDQGPGIPEDEQDRIFERFYRVDPARSRQTGGTGLGLSIVKHVMGQHGGEITLWSIPGEGSTFTMTLPAVDEQSEQDLLGPDIEGTQTVSAKKLTTPGGGSVSALKKKDAN</sequence>
<dbReference type="AlphaFoldDB" id="A0A7H2BN21"/>
<dbReference type="SUPFAM" id="SSF47384">
    <property type="entry name" value="Homodimeric domain of signal transducing histidine kinase"/>
    <property type="match status" value="1"/>
</dbReference>
<dbReference type="CDD" id="cd00082">
    <property type="entry name" value="HisKA"/>
    <property type="match status" value="1"/>
</dbReference>
<dbReference type="SUPFAM" id="SSF55874">
    <property type="entry name" value="ATPase domain of HSP90 chaperone/DNA topoisomerase II/histidine kinase"/>
    <property type="match status" value="1"/>
</dbReference>
<evidence type="ECO:0000256" key="12">
    <source>
        <dbReference type="ARBA" id="ARBA00039401"/>
    </source>
</evidence>
<dbReference type="InterPro" id="IPR050351">
    <property type="entry name" value="BphY/WalK/GraS-like"/>
</dbReference>
<evidence type="ECO:0000256" key="5">
    <source>
        <dbReference type="ARBA" id="ARBA00022553"/>
    </source>
</evidence>
<dbReference type="EMBL" id="CP061538">
    <property type="protein sequence ID" value="QNV41067.1"/>
    <property type="molecule type" value="Genomic_DNA"/>
</dbReference>
<dbReference type="InterPro" id="IPR005467">
    <property type="entry name" value="His_kinase_dom"/>
</dbReference>
<dbReference type="InterPro" id="IPR036890">
    <property type="entry name" value="HATPase_C_sf"/>
</dbReference>
<organism evidence="15 16">
    <name type="scientific">Rothia amarae</name>
    <dbReference type="NCBI Taxonomy" id="169480"/>
    <lineage>
        <taxon>Bacteria</taxon>
        <taxon>Bacillati</taxon>
        <taxon>Actinomycetota</taxon>
        <taxon>Actinomycetes</taxon>
        <taxon>Micrococcales</taxon>
        <taxon>Micrococcaceae</taxon>
        <taxon>Rothia</taxon>
    </lineage>
</organism>
<evidence type="ECO:0000256" key="2">
    <source>
        <dbReference type="ARBA" id="ARBA00004236"/>
    </source>
</evidence>
<dbReference type="SMART" id="SM00388">
    <property type="entry name" value="HisKA"/>
    <property type="match status" value="1"/>
</dbReference>
<dbReference type="CDD" id="cd00075">
    <property type="entry name" value="HATPase"/>
    <property type="match status" value="1"/>
</dbReference>
<evidence type="ECO:0000256" key="8">
    <source>
        <dbReference type="ARBA" id="ARBA00022777"/>
    </source>
</evidence>
<dbReference type="Proteomes" id="UP000516421">
    <property type="component" value="Chromosome"/>
</dbReference>